<dbReference type="AlphaFoldDB" id="A0A7K0KHH4"/>
<dbReference type="InterPro" id="IPR011990">
    <property type="entry name" value="TPR-like_helical_dom_sf"/>
</dbReference>
<dbReference type="RefSeq" id="WP_154534483.1">
    <property type="nucleotide sequence ID" value="NZ_VUNG01000023.1"/>
</dbReference>
<feature type="transmembrane region" description="Helical" evidence="2">
    <location>
        <begin position="167"/>
        <end position="187"/>
    </location>
</feature>
<keyword evidence="4" id="KW-1185">Reference proteome</keyword>
<keyword evidence="2" id="KW-1133">Transmembrane helix</keyword>
<accession>A0A7K0KHH4</accession>
<organism evidence="3 4">
    <name type="scientific">Hallella mizrahii</name>
    <dbReference type="NCBI Taxonomy" id="2606637"/>
    <lineage>
        <taxon>Bacteria</taxon>
        <taxon>Pseudomonadati</taxon>
        <taxon>Bacteroidota</taxon>
        <taxon>Bacteroidia</taxon>
        <taxon>Bacteroidales</taxon>
        <taxon>Prevotellaceae</taxon>
        <taxon>Hallella</taxon>
    </lineage>
</organism>
<dbReference type="InterPro" id="IPR019734">
    <property type="entry name" value="TPR_rpt"/>
</dbReference>
<feature type="repeat" description="TPR" evidence="1">
    <location>
        <begin position="63"/>
        <end position="96"/>
    </location>
</feature>
<dbReference type="SUPFAM" id="SSF48452">
    <property type="entry name" value="TPR-like"/>
    <property type="match status" value="1"/>
</dbReference>
<protein>
    <submittedName>
        <fullName evidence="3">Tetratricopeptide repeat protein</fullName>
    </submittedName>
</protein>
<keyword evidence="2" id="KW-0812">Transmembrane</keyword>
<comment type="caution">
    <text evidence="3">The sequence shown here is derived from an EMBL/GenBank/DDBJ whole genome shotgun (WGS) entry which is preliminary data.</text>
</comment>
<dbReference type="Proteomes" id="UP000438914">
    <property type="component" value="Unassembled WGS sequence"/>
</dbReference>
<dbReference type="PROSITE" id="PS50293">
    <property type="entry name" value="TPR_REGION"/>
    <property type="match status" value="1"/>
</dbReference>
<evidence type="ECO:0000313" key="3">
    <source>
        <dbReference type="EMBL" id="MST84895.1"/>
    </source>
</evidence>
<reference evidence="3 4" key="1">
    <citation type="submission" date="2019-08" db="EMBL/GenBank/DDBJ databases">
        <title>In-depth cultivation of the pig gut microbiome towards novel bacterial diversity and tailored functional studies.</title>
        <authorList>
            <person name="Wylensek D."/>
            <person name="Hitch T.C.A."/>
            <person name="Clavel T."/>
        </authorList>
    </citation>
    <scope>NUCLEOTIDE SEQUENCE [LARGE SCALE GENOMIC DNA]</scope>
    <source>
        <strain evidence="3 4">LKV-178-WT-2A</strain>
    </source>
</reference>
<dbReference type="SMART" id="SM00028">
    <property type="entry name" value="TPR"/>
    <property type="match status" value="1"/>
</dbReference>
<gene>
    <name evidence="3" type="ORF">FYJ73_09480</name>
</gene>
<keyword evidence="2" id="KW-0472">Membrane</keyword>
<keyword evidence="1" id="KW-0802">TPR repeat</keyword>
<dbReference type="EMBL" id="VUNG01000023">
    <property type="protein sequence ID" value="MST84895.1"/>
    <property type="molecule type" value="Genomic_DNA"/>
</dbReference>
<dbReference type="SUPFAM" id="SSF50044">
    <property type="entry name" value="SH3-domain"/>
    <property type="match status" value="1"/>
</dbReference>
<dbReference type="InterPro" id="IPR036028">
    <property type="entry name" value="SH3-like_dom_sf"/>
</dbReference>
<proteinExistence type="predicted"/>
<dbReference type="Gene3D" id="2.30.30.40">
    <property type="entry name" value="SH3 Domains"/>
    <property type="match status" value="1"/>
</dbReference>
<feature type="transmembrane region" description="Helical" evidence="2">
    <location>
        <begin position="138"/>
        <end position="158"/>
    </location>
</feature>
<evidence type="ECO:0000256" key="1">
    <source>
        <dbReference type="PROSITE-ProRule" id="PRU00339"/>
    </source>
</evidence>
<dbReference type="PROSITE" id="PS50005">
    <property type="entry name" value="TPR"/>
    <property type="match status" value="1"/>
</dbReference>
<sequence>MMKKHISNIGNSIRRLLVLVAGLLSVTLSFAITKDNADTAYKQGKYQQAIIDYQELLKEGVSPELYYNLGNAYYRSDNLAQAILAYERAAQLSPGNSDIRFNLQFARAKTIDKIVPDNEMFFVTWYKRLVNFTSVDNWARTGIVAVVLALLLMLAYLFGPQLLVRKIGFYGSSIALLLFVVTTFFAWQQKQNLERHCGAIIMAPSVTIKKTPVANGTDAFVLHEGTRVDITDKSMKSWYGIKIGDGREGWIPASQVEII</sequence>
<evidence type="ECO:0000256" key="2">
    <source>
        <dbReference type="SAM" id="Phobius"/>
    </source>
</evidence>
<evidence type="ECO:0000313" key="4">
    <source>
        <dbReference type="Proteomes" id="UP000438914"/>
    </source>
</evidence>
<name>A0A7K0KHH4_9BACT</name>
<dbReference type="Gene3D" id="1.25.40.10">
    <property type="entry name" value="Tetratricopeptide repeat domain"/>
    <property type="match status" value="1"/>
</dbReference>
<dbReference type="Pfam" id="PF13432">
    <property type="entry name" value="TPR_16"/>
    <property type="match status" value="1"/>
</dbReference>